<dbReference type="AlphaFoldDB" id="A0A364P3F9"/>
<dbReference type="EMBL" id="PGTO01000001">
    <property type="protein sequence ID" value="RAU23820.1"/>
    <property type="molecule type" value="Genomic_DNA"/>
</dbReference>
<accession>A0A364P3F9</accession>
<dbReference type="RefSeq" id="WP_112142051.1">
    <property type="nucleotide sequence ID" value="NZ_PGTO01000001.1"/>
</dbReference>
<feature type="compositionally biased region" description="Pro residues" evidence="1">
    <location>
        <begin position="7"/>
        <end position="20"/>
    </location>
</feature>
<feature type="region of interest" description="Disordered" evidence="1">
    <location>
        <begin position="1"/>
        <end position="22"/>
    </location>
</feature>
<keyword evidence="3" id="KW-1185">Reference proteome</keyword>
<proteinExistence type="predicted"/>
<sequence length="68" mass="7030">MGGFFAPDPPSPPPSPPPAPVIDTQADAAQQRLETIERNRRGLYGTIATSEAGVLQPATSTGKTLLGD</sequence>
<protein>
    <submittedName>
        <fullName evidence="2">Uncharacterized protein</fullName>
    </submittedName>
</protein>
<dbReference type="Proteomes" id="UP000251075">
    <property type="component" value="Unassembled WGS sequence"/>
</dbReference>
<evidence type="ECO:0000313" key="2">
    <source>
        <dbReference type="EMBL" id="RAU23820.1"/>
    </source>
</evidence>
<name>A0A364P3F9_9PROT</name>
<reference evidence="2 3" key="1">
    <citation type="submission" date="2017-11" db="EMBL/GenBank/DDBJ databases">
        <title>Draft genome sequence of magnetotactic bacterium Magnetospirillum kuznetsovii LBB-42.</title>
        <authorList>
            <person name="Grouzdev D.S."/>
            <person name="Rysina M.S."/>
            <person name="Baslerov R.V."/>
            <person name="Koziaeva V."/>
        </authorList>
    </citation>
    <scope>NUCLEOTIDE SEQUENCE [LARGE SCALE GENOMIC DNA]</scope>
    <source>
        <strain evidence="2 3">LBB-42</strain>
    </source>
</reference>
<dbReference type="OrthoDB" id="7366688at2"/>
<gene>
    <name evidence="2" type="ORF">CU669_01650</name>
</gene>
<organism evidence="2 3">
    <name type="scientific">Paramagnetospirillum kuznetsovii</name>
    <dbReference type="NCBI Taxonomy" id="2053833"/>
    <lineage>
        <taxon>Bacteria</taxon>
        <taxon>Pseudomonadati</taxon>
        <taxon>Pseudomonadota</taxon>
        <taxon>Alphaproteobacteria</taxon>
        <taxon>Rhodospirillales</taxon>
        <taxon>Magnetospirillaceae</taxon>
        <taxon>Paramagnetospirillum</taxon>
    </lineage>
</organism>
<evidence type="ECO:0000256" key="1">
    <source>
        <dbReference type="SAM" id="MobiDB-lite"/>
    </source>
</evidence>
<evidence type="ECO:0000313" key="3">
    <source>
        <dbReference type="Proteomes" id="UP000251075"/>
    </source>
</evidence>
<comment type="caution">
    <text evidence="2">The sequence shown here is derived from an EMBL/GenBank/DDBJ whole genome shotgun (WGS) entry which is preliminary data.</text>
</comment>